<dbReference type="GO" id="GO:0016747">
    <property type="term" value="F:acyltransferase activity, transferring groups other than amino-acyl groups"/>
    <property type="evidence" value="ECO:0007669"/>
    <property type="project" value="InterPro"/>
</dbReference>
<evidence type="ECO:0000313" key="2">
    <source>
        <dbReference type="EMBL" id="OEV11040.1"/>
    </source>
</evidence>
<dbReference type="SUPFAM" id="SSF55729">
    <property type="entry name" value="Acyl-CoA N-acyltransferases (Nat)"/>
    <property type="match status" value="1"/>
</dbReference>
<dbReference type="EMBL" id="LJGW01000252">
    <property type="protein sequence ID" value="OEV11040.1"/>
    <property type="molecule type" value="Genomic_DNA"/>
</dbReference>
<dbReference type="Pfam" id="PF00583">
    <property type="entry name" value="Acetyltransf_1"/>
    <property type="match status" value="1"/>
</dbReference>
<dbReference type="InterPro" id="IPR000182">
    <property type="entry name" value="GNAT_dom"/>
</dbReference>
<gene>
    <name evidence="2" type="ORF">AN218_14690</name>
</gene>
<sequence length="108" mass="11775">MGTDGHAVLTSTPAAGMWDDAAGERRIELHVGKLAAWATILGGETLWVTEIAVHPHHRGEHLASRLLRQILTDHGHVTIGLAARPFIPKRWAELADSLPPLEQRDLTA</sequence>
<protein>
    <recommendedName>
        <fullName evidence="1">N-acetyltransferase domain-containing protein</fullName>
    </recommendedName>
</protein>
<dbReference type="RefSeq" id="WP_070017339.1">
    <property type="nucleotide sequence ID" value="NZ_LJGW01000252.1"/>
</dbReference>
<dbReference type="Proteomes" id="UP000176005">
    <property type="component" value="Unassembled WGS sequence"/>
</dbReference>
<name>A0A1E7L4D2_9ACTN</name>
<organism evidence="2 3">
    <name type="scientific">Streptomyces nanshensis</name>
    <dbReference type="NCBI Taxonomy" id="518642"/>
    <lineage>
        <taxon>Bacteria</taxon>
        <taxon>Bacillati</taxon>
        <taxon>Actinomycetota</taxon>
        <taxon>Actinomycetes</taxon>
        <taxon>Kitasatosporales</taxon>
        <taxon>Streptomycetaceae</taxon>
        <taxon>Streptomyces</taxon>
    </lineage>
</organism>
<dbReference type="InterPro" id="IPR016181">
    <property type="entry name" value="Acyl_CoA_acyltransferase"/>
</dbReference>
<accession>A0A1E7L4D2</accession>
<feature type="domain" description="N-acetyltransferase" evidence="1">
    <location>
        <begin position="32"/>
        <end position="72"/>
    </location>
</feature>
<evidence type="ECO:0000259" key="1">
    <source>
        <dbReference type="Pfam" id="PF00583"/>
    </source>
</evidence>
<dbReference type="Gene3D" id="3.40.630.30">
    <property type="match status" value="1"/>
</dbReference>
<dbReference type="AlphaFoldDB" id="A0A1E7L4D2"/>
<keyword evidence="3" id="KW-1185">Reference proteome</keyword>
<comment type="caution">
    <text evidence="2">The sequence shown here is derived from an EMBL/GenBank/DDBJ whole genome shotgun (WGS) entry which is preliminary data.</text>
</comment>
<dbReference type="CDD" id="cd04301">
    <property type="entry name" value="NAT_SF"/>
    <property type="match status" value="1"/>
</dbReference>
<proteinExistence type="predicted"/>
<reference evidence="2 3" key="1">
    <citation type="journal article" date="2016" name="Front. Microbiol.">
        <title>Comparative Genomics Analysis of Streptomyces Species Reveals Their Adaptation to the Marine Environment and Their Diversity at the Genomic Level.</title>
        <authorList>
            <person name="Tian X."/>
            <person name="Zhang Z."/>
            <person name="Yang T."/>
            <person name="Chen M."/>
            <person name="Li J."/>
            <person name="Chen F."/>
            <person name="Yang J."/>
            <person name="Li W."/>
            <person name="Zhang B."/>
            <person name="Zhang Z."/>
            <person name="Wu J."/>
            <person name="Zhang C."/>
            <person name="Long L."/>
            <person name="Xiao J."/>
        </authorList>
    </citation>
    <scope>NUCLEOTIDE SEQUENCE [LARGE SCALE GENOMIC DNA]</scope>
    <source>
        <strain evidence="2 3">SCSIO 10429</strain>
    </source>
</reference>
<evidence type="ECO:0000313" key="3">
    <source>
        <dbReference type="Proteomes" id="UP000176005"/>
    </source>
</evidence>